<evidence type="ECO:0000256" key="2">
    <source>
        <dbReference type="ARBA" id="ARBA00022679"/>
    </source>
</evidence>
<proteinExistence type="inferred from homology"/>
<dbReference type="GO" id="GO:0016301">
    <property type="term" value="F:kinase activity"/>
    <property type="evidence" value="ECO:0007669"/>
    <property type="project" value="UniProtKB-KW"/>
</dbReference>
<reference evidence="5 6" key="1">
    <citation type="submission" date="2019-03" db="EMBL/GenBank/DDBJ databases">
        <title>Genomic Encyclopedia of Type Strains, Phase IV (KMG-IV): sequencing the most valuable type-strain genomes for metagenomic binning, comparative biology and taxonomic classification.</title>
        <authorList>
            <person name="Goeker M."/>
        </authorList>
    </citation>
    <scope>NUCLEOTIDE SEQUENCE [LARGE SCALE GENOMIC DNA]</scope>
    <source>
        <strain evidence="5 6">DSM 100059</strain>
    </source>
</reference>
<comment type="caution">
    <text evidence="5">The sequence shown here is derived from an EMBL/GenBank/DDBJ whole genome shotgun (WGS) entry which is preliminary data.</text>
</comment>
<keyword evidence="3 5" id="KW-0418">Kinase</keyword>
<comment type="similarity">
    <text evidence="1">Belongs to the carbohydrate kinase PfkB family.</text>
</comment>
<sequence length="291" mass="31622">MDICCIGHVTKDTVITPYDTRELPGGTAVYFSHALAHLGHRYQLVTALGASDTGLLSGLRASGVQVRVLPSAHTVHFENRYGNDPDQRTQRVLQEADPFRARDLEHITAGVFHLGPLLAEDIPAEVIRLLATKGDLSLDVQGFLRRVQNARVVPTDWAAKRELLPFFRYLKASEEEMRVLTGQDSPLRGARVLHEWGAREVIITMGSKGSLIYNGEHIFDIPAFPPRTDRPDVTGCGDTYMAGYLLSRLQGASEAEAGAFGAAMATLKIEAGGPFTGTPQEVGALLARHAA</sequence>
<dbReference type="EMBL" id="SODV01000001">
    <property type="protein sequence ID" value="TDX01993.1"/>
    <property type="molecule type" value="Genomic_DNA"/>
</dbReference>
<evidence type="ECO:0000256" key="3">
    <source>
        <dbReference type="ARBA" id="ARBA00022777"/>
    </source>
</evidence>
<dbReference type="InterPro" id="IPR029056">
    <property type="entry name" value="Ribokinase-like"/>
</dbReference>
<dbReference type="RefSeq" id="WP_133994624.1">
    <property type="nucleotide sequence ID" value="NZ_SODV01000001.1"/>
</dbReference>
<evidence type="ECO:0000259" key="4">
    <source>
        <dbReference type="Pfam" id="PF00294"/>
    </source>
</evidence>
<dbReference type="InterPro" id="IPR011611">
    <property type="entry name" value="PfkB_dom"/>
</dbReference>
<dbReference type="InterPro" id="IPR050306">
    <property type="entry name" value="PfkB_Carbo_kinase"/>
</dbReference>
<keyword evidence="6" id="KW-1185">Reference proteome</keyword>
<dbReference type="PANTHER" id="PTHR43085:SF57">
    <property type="entry name" value="CARBOHYDRATE KINASE PFKB DOMAIN-CONTAINING PROTEIN"/>
    <property type="match status" value="1"/>
</dbReference>
<keyword evidence="2" id="KW-0808">Transferase</keyword>
<organism evidence="5 6">
    <name type="scientific">Dinghuibacter silviterrae</name>
    <dbReference type="NCBI Taxonomy" id="1539049"/>
    <lineage>
        <taxon>Bacteria</taxon>
        <taxon>Pseudomonadati</taxon>
        <taxon>Bacteroidota</taxon>
        <taxon>Chitinophagia</taxon>
        <taxon>Chitinophagales</taxon>
        <taxon>Chitinophagaceae</taxon>
        <taxon>Dinghuibacter</taxon>
    </lineage>
</organism>
<dbReference type="Proteomes" id="UP000294498">
    <property type="component" value="Unassembled WGS sequence"/>
</dbReference>
<dbReference type="OrthoDB" id="9779730at2"/>
<evidence type="ECO:0000313" key="5">
    <source>
        <dbReference type="EMBL" id="TDX01993.1"/>
    </source>
</evidence>
<dbReference type="Pfam" id="PF00294">
    <property type="entry name" value="PfkB"/>
    <property type="match status" value="1"/>
</dbReference>
<evidence type="ECO:0000256" key="1">
    <source>
        <dbReference type="ARBA" id="ARBA00010688"/>
    </source>
</evidence>
<gene>
    <name evidence="5" type="ORF">EDB95_3040</name>
</gene>
<dbReference type="Gene3D" id="3.40.1190.20">
    <property type="match status" value="1"/>
</dbReference>
<accession>A0A4V3GM43</accession>
<dbReference type="PANTHER" id="PTHR43085">
    <property type="entry name" value="HEXOKINASE FAMILY MEMBER"/>
    <property type="match status" value="1"/>
</dbReference>
<dbReference type="SUPFAM" id="SSF53613">
    <property type="entry name" value="Ribokinase-like"/>
    <property type="match status" value="1"/>
</dbReference>
<dbReference type="AlphaFoldDB" id="A0A4V3GM43"/>
<feature type="domain" description="Carbohydrate kinase PfkB" evidence="4">
    <location>
        <begin position="7"/>
        <end position="278"/>
    </location>
</feature>
<name>A0A4V3GM43_9BACT</name>
<evidence type="ECO:0000313" key="6">
    <source>
        <dbReference type="Proteomes" id="UP000294498"/>
    </source>
</evidence>
<protein>
    <submittedName>
        <fullName evidence="5">Sugar/nucleoside kinase (Ribokinase family)</fullName>
    </submittedName>
</protein>